<evidence type="ECO:0000256" key="1">
    <source>
        <dbReference type="SAM" id="MobiDB-lite"/>
    </source>
</evidence>
<dbReference type="Gene3D" id="3.40.50.80">
    <property type="entry name" value="Nucleotide-binding domain of ferredoxin-NADP reductase (FNR) module"/>
    <property type="match status" value="1"/>
</dbReference>
<feature type="domain" description="SIP-like Rossmann fold" evidence="2">
    <location>
        <begin position="26"/>
        <end position="106"/>
    </location>
</feature>
<keyword evidence="4" id="KW-1185">Reference proteome</keyword>
<reference evidence="3 4" key="1">
    <citation type="submission" date="2018-07" db="EMBL/GenBank/DDBJ databases">
        <title>Streptomyces species from bats.</title>
        <authorList>
            <person name="Dunlap C."/>
        </authorList>
    </citation>
    <scope>NUCLEOTIDE SEQUENCE [LARGE SCALE GENOMIC DNA]</scope>
    <source>
        <strain evidence="3 4">AC230</strain>
    </source>
</reference>
<dbReference type="Proteomes" id="UP000253741">
    <property type="component" value="Unassembled WGS sequence"/>
</dbReference>
<feature type="region of interest" description="Disordered" evidence="1">
    <location>
        <begin position="1"/>
        <end position="34"/>
    </location>
</feature>
<evidence type="ECO:0000313" key="3">
    <source>
        <dbReference type="EMBL" id="RDG39276.1"/>
    </source>
</evidence>
<dbReference type="PANTHER" id="PTHR30157:SF0">
    <property type="entry name" value="NADPH-DEPENDENT FERRIC-CHELATE REDUCTASE"/>
    <property type="match status" value="1"/>
</dbReference>
<gene>
    <name evidence="3" type="ORF">DVH02_04685</name>
</gene>
<feature type="compositionally biased region" description="Polar residues" evidence="1">
    <location>
        <begin position="1"/>
        <end position="21"/>
    </location>
</feature>
<accession>A0A370BHY9</accession>
<name>A0A370BHY9_9ACTN</name>
<dbReference type="InterPro" id="IPR039261">
    <property type="entry name" value="FNR_nucleotide-bd"/>
</dbReference>
<organism evidence="3 4">
    <name type="scientific">Streptomyces corynorhini</name>
    <dbReference type="NCBI Taxonomy" id="2282652"/>
    <lineage>
        <taxon>Bacteria</taxon>
        <taxon>Bacillati</taxon>
        <taxon>Actinomycetota</taxon>
        <taxon>Actinomycetes</taxon>
        <taxon>Kitasatosporales</taxon>
        <taxon>Streptomycetaceae</taxon>
        <taxon>Streptomyces</taxon>
    </lineage>
</organism>
<evidence type="ECO:0000313" key="4">
    <source>
        <dbReference type="Proteomes" id="UP000253741"/>
    </source>
</evidence>
<protein>
    <submittedName>
        <fullName evidence="3">Siderophore-interacting protein</fullName>
    </submittedName>
</protein>
<dbReference type="OrthoDB" id="3291337at2"/>
<sequence length="123" mass="13208">AARTASSAPGAPSSRTSQVTRASAAVRSGDRRPLRTAADARVTWLVREEGAPGALEAVRAASPRGSAPYAWIAGESGTVKELRRHLVRERELDRRRVTFVGYWRRGLSEEQLRERAAAGAGAA</sequence>
<proteinExistence type="predicted"/>
<dbReference type="PANTHER" id="PTHR30157">
    <property type="entry name" value="FERRIC REDUCTASE, NADPH-DEPENDENT"/>
    <property type="match status" value="1"/>
</dbReference>
<evidence type="ECO:0000259" key="2">
    <source>
        <dbReference type="Pfam" id="PF04954"/>
    </source>
</evidence>
<dbReference type="Pfam" id="PF04954">
    <property type="entry name" value="SIP"/>
    <property type="match status" value="1"/>
</dbReference>
<feature type="non-terminal residue" evidence="3">
    <location>
        <position position="1"/>
    </location>
</feature>
<dbReference type="InterPro" id="IPR007037">
    <property type="entry name" value="SIP_rossman_dom"/>
</dbReference>
<dbReference type="AlphaFoldDB" id="A0A370BHY9"/>
<dbReference type="InterPro" id="IPR039374">
    <property type="entry name" value="SIP_fam"/>
</dbReference>
<dbReference type="RefSeq" id="WP_147285997.1">
    <property type="nucleotide sequence ID" value="NZ_QQNA01000027.1"/>
</dbReference>
<dbReference type="EMBL" id="QQNA01000027">
    <property type="protein sequence ID" value="RDG39276.1"/>
    <property type="molecule type" value="Genomic_DNA"/>
</dbReference>
<comment type="caution">
    <text evidence="3">The sequence shown here is derived from an EMBL/GenBank/DDBJ whole genome shotgun (WGS) entry which is preliminary data.</text>
</comment>